<evidence type="ECO:0000313" key="2">
    <source>
        <dbReference type="Proteomes" id="UP000008550"/>
    </source>
</evidence>
<reference evidence="1 2" key="1">
    <citation type="journal article" date="2008" name="J. Bacteriol.">
        <title>The genome of Heliobacterium modesticaldum, a phototrophic representative of the Firmicutes containing the simplest photosynthetic apparatus.</title>
        <authorList>
            <person name="Sattley W.M."/>
            <person name="Madigan M.T."/>
            <person name="Swingley W.D."/>
            <person name="Cheung P.C."/>
            <person name="Clocksin K.M."/>
            <person name="Conrad A.L."/>
            <person name="Dejesa L.C."/>
            <person name="Honchak B.M."/>
            <person name="Jung D.O."/>
            <person name="Karbach L.E."/>
            <person name="Kurdoglu A."/>
            <person name="Lahiri S."/>
            <person name="Mastrian S.D."/>
            <person name="Page L.E."/>
            <person name="Taylor H.L."/>
            <person name="Wang Z.T."/>
            <person name="Raymond J."/>
            <person name="Chen M."/>
            <person name="Blankenship R.E."/>
            <person name="Touchman J.W."/>
        </authorList>
    </citation>
    <scope>NUCLEOTIDE SEQUENCE [LARGE SCALE GENOMIC DNA]</scope>
    <source>
        <strain evidence="2">ATCC 51547 / Ice1</strain>
    </source>
</reference>
<organism evidence="1 2">
    <name type="scientific">Heliobacterium modesticaldum (strain ATCC 51547 / Ice1)</name>
    <dbReference type="NCBI Taxonomy" id="498761"/>
    <lineage>
        <taxon>Bacteria</taxon>
        <taxon>Bacillati</taxon>
        <taxon>Bacillota</taxon>
        <taxon>Clostridia</taxon>
        <taxon>Eubacteriales</taxon>
        <taxon>Heliobacteriaceae</taxon>
        <taxon>Heliomicrobium</taxon>
    </lineage>
</organism>
<sequence>MSRHGVLKRMKTEFVESPHIRLAKRGRNIMVRYSLMHE</sequence>
<dbReference type="STRING" id="498761.HM1_1218"/>
<name>B0TH31_HELMI</name>
<proteinExistence type="predicted"/>
<keyword evidence="2" id="KW-1185">Reference proteome</keyword>
<gene>
    <name evidence="1" type="ORF">HM1_1218</name>
</gene>
<dbReference type="KEGG" id="hmo:HM1_1218"/>
<dbReference type="EMBL" id="CP000930">
    <property type="protein sequence ID" value="ABZ83356.1"/>
    <property type="molecule type" value="Genomic_DNA"/>
</dbReference>
<dbReference type="Proteomes" id="UP000008550">
    <property type="component" value="Chromosome"/>
</dbReference>
<dbReference type="HOGENOM" id="CLU_3328677_0_0_9"/>
<accession>B0TH31</accession>
<evidence type="ECO:0000313" key="1">
    <source>
        <dbReference type="EMBL" id="ABZ83356.1"/>
    </source>
</evidence>
<dbReference type="AlphaFoldDB" id="B0TH31"/>
<protein>
    <submittedName>
        <fullName evidence="1">Uncharacterized protein</fullName>
    </submittedName>
</protein>